<proteinExistence type="predicted"/>
<gene>
    <name evidence="3" type="primary">LOC105173784</name>
</gene>
<protein>
    <submittedName>
        <fullName evidence="3">Uncharacterized protein LOC105173784</fullName>
    </submittedName>
</protein>
<accession>A0A6I9U8C7</accession>
<evidence type="ECO:0000313" key="3">
    <source>
        <dbReference type="RefSeq" id="XP_011093964.1"/>
    </source>
</evidence>
<dbReference type="KEGG" id="sind:105173784"/>
<evidence type="ECO:0000313" key="2">
    <source>
        <dbReference type="Proteomes" id="UP000504604"/>
    </source>
</evidence>
<dbReference type="AlphaFoldDB" id="A0A6I9U8C7"/>
<evidence type="ECO:0000259" key="1">
    <source>
        <dbReference type="Pfam" id="PF07727"/>
    </source>
</evidence>
<dbReference type="GeneID" id="105173784"/>
<dbReference type="Pfam" id="PF07727">
    <property type="entry name" value="RVT_2"/>
    <property type="match status" value="1"/>
</dbReference>
<organism evidence="2 3">
    <name type="scientific">Sesamum indicum</name>
    <name type="common">Oriental sesame</name>
    <name type="synonym">Sesamum orientale</name>
    <dbReference type="NCBI Taxonomy" id="4182"/>
    <lineage>
        <taxon>Eukaryota</taxon>
        <taxon>Viridiplantae</taxon>
        <taxon>Streptophyta</taxon>
        <taxon>Embryophyta</taxon>
        <taxon>Tracheophyta</taxon>
        <taxon>Spermatophyta</taxon>
        <taxon>Magnoliopsida</taxon>
        <taxon>eudicotyledons</taxon>
        <taxon>Gunneridae</taxon>
        <taxon>Pentapetalae</taxon>
        <taxon>asterids</taxon>
        <taxon>lamiids</taxon>
        <taxon>Lamiales</taxon>
        <taxon>Pedaliaceae</taxon>
        <taxon>Sesamum</taxon>
    </lineage>
</organism>
<dbReference type="OrthoDB" id="1929979at2759"/>
<dbReference type="Proteomes" id="UP000504604">
    <property type="component" value="Linkage group LG11"/>
</dbReference>
<dbReference type="InterPro" id="IPR013103">
    <property type="entry name" value="RVT_2"/>
</dbReference>
<keyword evidence="2" id="KW-1185">Reference proteome</keyword>
<sequence>MAYHLTLKDNKRDIGDKYLNKRRPYVDKRNTLCSHCHKPGQTEETCFQVHGVPEWYRTLNEKKKKSMSSRKFAAAATLDYGVGTTDSINTKHMTELMTSLIKLMQKSTQPNDLINNFANNDEEFAVSLSVLQESKSFSDAVQHEEWREAMHTELQALDRNNTWKLVPLSPGKCAIGCKWVFKTKLNTDGSVERYKARLVVKGFNQIEGIDYSDSFSPVAKNVTVRLFLAITAANGWAL</sequence>
<feature type="domain" description="Reverse transcriptase Ty1/copia-type" evidence="1">
    <location>
        <begin position="160"/>
        <end position="237"/>
    </location>
</feature>
<name>A0A6I9U8C7_SESIN</name>
<reference evidence="3" key="1">
    <citation type="submission" date="2025-08" db="UniProtKB">
        <authorList>
            <consortium name="RefSeq"/>
        </authorList>
    </citation>
    <scope>IDENTIFICATION</scope>
</reference>
<dbReference type="RefSeq" id="XP_011093964.1">
    <property type="nucleotide sequence ID" value="XM_011095662.1"/>
</dbReference>
<dbReference type="InParanoid" id="A0A6I9U8C7"/>